<evidence type="ECO:0000256" key="1">
    <source>
        <dbReference type="ARBA" id="ARBA00004389"/>
    </source>
</evidence>
<evidence type="ECO:0000256" key="10">
    <source>
        <dbReference type="RuleBase" id="RU366056"/>
    </source>
</evidence>
<evidence type="ECO:0000256" key="6">
    <source>
        <dbReference type="ARBA" id="ARBA00022824"/>
    </source>
</evidence>
<dbReference type="EMBL" id="JABSTU010000002">
    <property type="protein sequence ID" value="KAH8037336.1"/>
    <property type="molecule type" value="Genomic_DNA"/>
</dbReference>
<keyword evidence="5 10" id="KW-0812">Transmembrane</keyword>
<dbReference type="GO" id="GO:0006506">
    <property type="term" value="P:GPI anchor biosynthetic process"/>
    <property type="evidence" value="ECO:0007669"/>
    <property type="project" value="UniProtKB-KW"/>
</dbReference>
<evidence type="ECO:0000313" key="11">
    <source>
        <dbReference type="EMBL" id="KAH8037336.1"/>
    </source>
</evidence>
<protein>
    <recommendedName>
        <fullName evidence="10">Phosphatidylinositol-glycan biosynthesis class X protein</fullName>
    </recommendedName>
</protein>
<dbReference type="AlphaFoldDB" id="A0A9J6ETF6"/>
<keyword evidence="4 10" id="KW-0337">GPI-anchor biosynthesis</keyword>
<feature type="signal peptide" evidence="10">
    <location>
        <begin position="1"/>
        <end position="23"/>
    </location>
</feature>
<feature type="transmembrane region" description="Helical" evidence="10">
    <location>
        <begin position="232"/>
        <end position="254"/>
    </location>
</feature>
<keyword evidence="6 10" id="KW-0256">Endoplasmic reticulum</keyword>
<evidence type="ECO:0000256" key="4">
    <source>
        <dbReference type="ARBA" id="ARBA00022502"/>
    </source>
</evidence>
<dbReference type="GO" id="GO:0005789">
    <property type="term" value="C:endoplasmic reticulum membrane"/>
    <property type="evidence" value="ECO:0007669"/>
    <property type="project" value="UniProtKB-SubCell"/>
</dbReference>
<evidence type="ECO:0000256" key="5">
    <source>
        <dbReference type="ARBA" id="ARBA00022692"/>
    </source>
</evidence>
<feature type="chain" id="PRO_5039961713" description="Phosphatidylinositol-glycan biosynthesis class X protein" evidence="10">
    <location>
        <begin position="24"/>
        <end position="263"/>
    </location>
</feature>
<comment type="caution">
    <text evidence="11">The sequence shown here is derived from an EMBL/GenBank/DDBJ whole genome shotgun (WGS) entry which is preliminary data.</text>
</comment>
<reference evidence="11" key="2">
    <citation type="submission" date="2021-09" db="EMBL/GenBank/DDBJ databases">
        <authorList>
            <person name="Jia N."/>
            <person name="Wang J."/>
            <person name="Shi W."/>
            <person name="Du L."/>
            <person name="Sun Y."/>
            <person name="Zhan W."/>
            <person name="Jiang J."/>
            <person name="Wang Q."/>
            <person name="Zhang B."/>
            <person name="Ji P."/>
            <person name="Sakyi L.B."/>
            <person name="Cui X."/>
            <person name="Yuan T."/>
            <person name="Jiang B."/>
            <person name="Yang W."/>
            <person name="Lam T.T.-Y."/>
            <person name="Chang Q."/>
            <person name="Ding S."/>
            <person name="Wang X."/>
            <person name="Zhu J."/>
            <person name="Ruan X."/>
            <person name="Zhao L."/>
            <person name="Wei J."/>
            <person name="Que T."/>
            <person name="Du C."/>
            <person name="Cheng J."/>
            <person name="Dai P."/>
            <person name="Han X."/>
            <person name="Huang E."/>
            <person name="Gao Y."/>
            <person name="Liu J."/>
            <person name="Shao H."/>
            <person name="Ye R."/>
            <person name="Li L."/>
            <person name="Wei W."/>
            <person name="Wang X."/>
            <person name="Wang C."/>
            <person name="Huo Q."/>
            <person name="Li W."/>
            <person name="Guo W."/>
            <person name="Chen H."/>
            <person name="Chen S."/>
            <person name="Zhou L."/>
            <person name="Zhou L."/>
            <person name="Ni X."/>
            <person name="Tian J."/>
            <person name="Zhou Y."/>
            <person name="Sheng Y."/>
            <person name="Liu T."/>
            <person name="Pan Y."/>
            <person name="Xia L."/>
            <person name="Li J."/>
            <person name="Zhao F."/>
            <person name="Cao W."/>
        </authorList>
    </citation>
    <scope>NUCLEOTIDE SEQUENCE</scope>
    <source>
        <strain evidence="11">Rmic-2018</strain>
        <tissue evidence="11">Larvae</tissue>
    </source>
</reference>
<name>A0A9J6ETF6_RHIMP</name>
<accession>A0A9J6ETF6</accession>
<dbReference type="VEuPathDB" id="VectorBase:LOC119180377"/>
<keyword evidence="9" id="KW-0325">Glycoprotein</keyword>
<keyword evidence="10" id="KW-0732">Signal</keyword>
<keyword evidence="8 10" id="KW-0472">Membrane</keyword>
<dbReference type="PANTHER" id="PTHR28650">
    <property type="entry name" value="PHOSPHATIDYLINOSITOL-GLYCAN BIOSYNTHESIS CLASS X PROTEIN"/>
    <property type="match status" value="1"/>
</dbReference>
<dbReference type="PANTHER" id="PTHR28650:SF1">
    <property type="entry name" value="PHOSPHATIDYLINOSITOL-GLYCAN BIOSYNTHESIS CLASS X PROTEIN"/>
    <property type="match status" value="1"/>
</dbReference>
<gene>
    <name evidence="11" type="ORF">HPB51_009891</name>
</gene>
<dbReference type="SMART" id="SM00780">
    <property type="entry name" value="PIG-X"/>
    <property type="match status" value="1"/>
</dbReference>
<evidence type="ECO:0000313" key="12">
    <source>
        <dbReference type="Proteomes" id="UP000821866"/>
    </source>
</evidence>
<dbReference type="InterPro" id="IPR013233">
    <property type="entry name" value="PIG-X/PBN1"/>
</dbReference>
<dbReference type="Pfam" id="PF08320">
    <property type="entry name" value="PIG-X"/>
    <property type="match status" value="1"/>
</dbReference>
<evidence type="ECO:0000256" key="9">
    <source>
        <dbReference type="ARBA" id="ARBA00023180"/>
    </source>
</evidence>
<comment type="subcellular location">
    <subcellularLocation>
        <location evidence="1 10">Endoplasmic reticulum membrane</location>
        <topology evidence="1 10">Single-pass membrane protein</topology>
    </subcellularLocation>
</comment>
<keyword evidence="7 10" id="KW-1133">Transmembrane helix</keyword>
<keyword evidence="12" id="KW-1185">Reference proteome</keyword>
<evidence type="ECO:0000256" key="2">
    <source>
        <dbReference type="ARBA" id="ARBA00004687"/>
    </source>
</evidence>
<organism evidence="11 12">
    <name type="scientific">Rhipicephalus microplus</name>
    <name type="common">Cattle tick</name>
    <name type="synonym">Boophilus microplus</name>
    <dbReference type="NCBI Taxonomy" id="6941"/>
    <lineage>
        <taxon>Eukaryota</taxon>
        <taxon>Metazoa</taxon>
        <taxon>Ecdysozoa</taxon>
        <taxon>Arthropoda</taxon>
        <taxon>Chelicerata</taxon>
        <taxon>Arachnida</taxon>
        <taxon>Acari</taxon>
        <taxon>Parasitiformes</taxon>
        <taxon>Ixodida</taxon>
        <taxon>Ixodoidea</taxon>
        <taxon>Ixodidae</taxon>
        <taxon>Rhipicephalinae</taxon>
        <taxon>Rhipicephalus</taxon>
        <taxon>Boophilus</taxon>
    </lineage>
</organism>
<dbReference type="Proteomes" id="UP000821866">
    <property type="component" value="Chromosome 10"/>
</dbReference>
<sequence>MGFSLRLALALALISALEADAAANKAKASNGAKLCKEEPDIVVERNLALTGYHRELQTVIHSRNRLKVKGRSPTLLLVEAIPPGAYVDAYQLRLLGDSDATFGLRGKVDVEEMAHQASELSVFTFLPLNETSVLATLPVHMRYHKAQSCLADGPFAKVALHPPSIYFRHPDLDFPDTCEDLHLLPCDAANIERLCPWKQLQVANLRNERKPSLLQVNALTAEVPVGCLEDGFLVSTTTLVTYSLCSIAIAYYVFMHGKKPRSD</sequence>
<evidence type="ECO:0000256" key="7">
    <source>
        <dbReference type="ARBA" id="ARBA00022989"/>
    </source>
</evidence>
<comment type="pathway">
    <text evidence="2 10">Glycolipid biosynthesis; glycosylphosphatidylinositol-anchor biosynthesis.</text>
</comment>
<proteinExistence type="inferred from homology"/>
<reference evidence="11" key="1">
    <citation type="journal article" date="2020" name="Cell">
        <title>Large-Scale Comparative Analyses of Tick Genomes Elucidate Their Genetic Diversity and Vector Capacities.</title>
        <authorList>
            <consortium name="Tick Genome and Microbiome Consortium (TIGMIC)"/>
            <person name="Jia N."/>
            <person name="Wang J."/>
            <person name="Shi W."/>
            <person name="Du L."/>
            <person name="Sun Y."/>
            <person name="Zhan W."/>
            <person name="Jiang J.F."/>
            <person name="Wang Q."/>
            <person name="Zhang B."/>
            <person name="Ji P."/>
            <person name="Bell-Sakyi L."/>
            <person name="Cui X.M."/>
            <person name="Yuan T.T."/>
            <person name="Jiang B.G."/>
            <person name="Yang W.F."/>
            <person name="Lam T.T."/>
            <person name="Chang Q.C."/>
            <person name="Ding S.J."/>
            <person name="Wang X.J."/>
            <person name="Zhu J.G."/>
            <person name="Ruan X.D."/>
            <person name="Zhao L."/>
            <person name="Wei J.T."/>
            <person name="Ye R.Z."/>
            <person name="Que T.C."/>
            <person name="Du C.H."/>
            <person name="Zhou Y.H."/>
            <person name="Cheng J.X."/>
            <person name="Dai P.F."/>
            <person name="Guo W.B."/>
            <person name="Han X.H."/>
            <person name="Huang E.J."/>
            <person name="Li L.F."/>
            <person name="Wei W."/>
            <person name="Gao Y.C."/>
            <person name="Liu J.Z."/>
            <person name="Shao H.Z."/>
            <person name="Wang X."/>
            <person name="Wang C.C."/>
            <person name="Yang T.C."/>
            <person name="Huo Q.B."/>
            <person name="Li W."/>
            <person name="Chen H.Y."/>
            <person name="Chen S.E."/>
            <person name="Zhou L.G."/>
            <person name="Ni X.B."/>
            <person name="Tian J.H."/>
            <person name="Sheng Y."/>
            <person name="Liu T."/>
            <person name="Pan Y.S."/>
            <person name="Xia L.Y."/>
            <person name="Li J."/>
            <person name="Zhao F."/>
            <person name="Cao W.C."/>
        </authorList>
    </citation>
    <scope>NUCLEOTIDE SEQUENCE</scope>
    <source>
        <strain evidence="11">Rmic-2018</strain>
    </source>
</reference>
<comment type="function">
    <text evidence="10">Stabilizing subunit of the glycosylphosphatidylinositol-mannosyltransferase I complex which catalyzes the transfer of the first mannose, via an alpha-1,4 bond from a dolichol-phosphate-mannose (Dol-P-Man) to the glucosaminyl acyl phosphatidylinositol (GlcN-(acyl)PI) intermediate to generate alpha-D-Man-(1-&gt;4)-alpha-D-GlcN-(1-&gt;6)-(1-radyl,2-acyl-sn-glycero-3-phospho)-2-acyl-inositol and participates in the sixth step of the glycosylphosphatidylinositol-anchor biosynthesis. Probably acts by stabilizing the mannosyltransferase PIGM.</text>
</comment>
<comment type="similarity">
    <text evidence="3 10">Belongs to the PIGX family.</text>
</comment>
<dbReference type="InterPro" id="IPR040039">
    <property type="entry name" value="PIGX"/>
</dbReference>
<evidence type="ECO:0000256" key="3">
    <source>
        <dbReference type="ARBA" id="ARBA00010345"/>
    </source>
</evidence>
<evidence type="ECO:0000256" key="8">
    <source>
        <dbReference type="ARBA" id="ARBA00023136"/>
    </source>
</evidence>